<dbReference type="OrthoDB" id="440566at2759"/>
<comment type="caution">
    <text evidence="2">The sequence shown here is derived from an EMBL/GenBank/DDBJ whole genome shotgun (WGS) entry which is preliminary data.</text>
</comment>
<dbReference type="InterPro" id="IPR010516">
    <property type="entry name" value="SAP18"/>
</dbReference>
<protein>
    <submittedName>
        <fullName evidence="2">Histone deacetylase complex subunit SAP18</fullName>
    </submittedName>
</protein>
<sequence length="247" mass="26621">MSISKGDEDHDAAPFLVRLFHKTGSFPRPEEFASSSLPPYVSIYTWSTCTLNELALELAAAKPNALPNPAIGTRLSFQLVCPDLRGASATNTTQPKFAVKELGSIVIGEGYPGAEDPDDDAGPDALMRDDFGKDKTLADWRFVVGDYISPLEEGQYLAGEMVAAAVSEVDFMDETAIMAATMVAQIGQAGGIIGFRQANGEEENSYQMGHLEGQEAGAVGKPGEGFYFRHMVEIAQRIRYTPGKFSV</sequence>
<dbReference type="AlphaFoldDB" id="A0A6V8R1K0"/>
<dbReference type="GO" id="GO:0005634">
    <property type="term" value="C:nucleus"/>
    <property type="evidence" value="ECO:0007669"/>
    <property type="project" value="TreeGrafter"/>
</dbReference>
<dbReference type="InterPro" id="IPR042534">
    <property type="entry name" value="SAP18_sf"/>
</dbReference>
<organism evidence="2 3">
    <name type="scientific">Trichoderma asperellum</name>
    <name type="common">Filamentous fungus</name>
    <dbReference type="NCBI Taxonomy" id="101201"/>
    <lineage>
        <taxon>Eukaryota</taxon>
        <taxon>Fungi</taxon>
        <taxon>Dikarya</taxon>
        <taxon>Ascomycota</taxon>
        <taxon>Pezizomycotina</taxon>
        <taxon>Sordariomycetes</taxon>
        <taxon>Hypocreomycetidae</taxon>
        <taxon>Hypocreales</taxon>
        <taxon>Hypocreaceae</taxon>
        <taxon>Trichoderma</taxon>
    </lineage>
</organism>
<gene>
    <name evidence="2" type="ORF">TASIC1_0011030800</name>
</gene>
<dbReference type="EMBL" id="BLZH01000011">
    <property type="protein sequence ID" value="GFP58941.1"/>
    <property type="molecule type" value="Genomic_DNA"/>
</dbReference>
<evidence type="ECO:0000313" key="2">
    <source>
        <dbReference type="EMBL" id="GFP58941.1"/>
    </source>
</evidence>
<name>A0A6V8R1K0_TRIAP</name>
<dbReference type="Pfam" id="PF06487">
    <property type="entry name" value="SAP18"/>
    <property type="match status" value="1"/>
</dbReference>
<accession>A0A6V8R1K0</accession>
<reference evidence="2 3" key="1">
    <citation type="submission" date="2020-07" db="EMBL/GenBank/DDBJ databases">
        <title>Trichoderma asperellum IC-1 whole genome shotgun sequence.</title>
        <authorList>
            <person name="Kanamasa S."/>
            <person name="Takahashi H."/>
        </authorList>
    </citation>
    <scope>NUCLEOTIDE SEQUENCE [LARGE SCALE GENOMIC DNA]</scope>
    <source>
        <strain evidence="2 3">IC-1</strain>
    </source>
</reference>
<dbReference type="Proteomes" id="UP000517252">
    <property type="component" value="Unassembled WGS sequence"/>
</dbReference>
<dbReference type="PANTHER" id="PTHR13082">
    <property type="entry name" value="SAP18"/>
    <property type="match status" value="1"/>
</dbReference>
<evidence type="ECO:0000313" key="3">
    <source>
        <dbReference type="Proteomes" id="UP000517252"/>
    </source>
</evidence>
<evidence type="ECO:0000256" key="1">
    <source>
        <dbReference type="ARBA" id="ARBA00009143"/>
    </source>
</evidence>
<dbReference type="PANTHER" id="PTHR13082:SF0">
    <property type="entry name" value="HISTONE DEACETYLASE COMPLEX SUBUNIT SAP18"/>
    <property type="match status" value="1"/>
</dbReference>
<proteinExistence type="inferred from homology"/>
<comment type="similarity">
    <text evidence="1">Belongs to the SAP18 family.</text>
</comment>
<dbReference type="Gene3D" id="3.10.20.550">
    <property type="entry name" value="ASAP complex, SAP18 subunit"/>
    <property type="match status" value="1"/>
</dbReference>